<organism evidence="1">
    <name type="scientific">Ovis aries</name>
    <name type="common">Sheep</name>
    <dbReference type="NCBI Taxonomy" id="9940"/>
    <lineage>
        <taxon>Eukaryota</taxon>
        <taxon>Metazoa</taxon>
        <taxon>Chordata</taxon>
        <taxon>Craniata</taxon>
        <taxon>Vertebrata</taxon>
        <taxon>Euteleostomi</taxon>
        <taxon>Mammalia</taxon>
        <taxon>Eutheria</taxon>
        <taxon>Laurasiatheria</taxon>
        <taxon>Artiodactyla</taxon>
        <taxon>Ruminantia</taxon>
        <taxon>Pecora</taxon>
        <taxon>Bovidae</taxon>
        <taxon>Caprinae</taxon>
        <taxon>Ovis</taxon>
    </lineage>
</organism>
<accession>A0AC11ELC2</accession>
<name>A0AC11ELC2_SHEEP</name>
<dbReference type="Ensembl" id="ENSOART00020076334.1">
    <property type="protein sequence ID" value="ENSOARP00020060126.1"/>
    <property type="gene ID" value="ENSOARG00020022340.2"/>
</dbReference>
<evidence type="ECO:0000313" key="1">
    <source>
        <dbReference type="Ensembl" id="ENSOARP00020060126.1"/>
    </source>
</evidence>
<gene>
    <name evidence="1" type="primary">NOXA1</name>
</gene>
<reference evidence="1" key="2">
    <citation type="submission" date="2025-08" db="UniProtKB">
        <authorList>
            <consortium name="Ensembl"/>
        </authorList>
    </citation>
    <scope>IDENTIFICATION</scope>
</reference>
<sequence length="334" mass="36009">MASLGDLLRDWHQGAQAVARGDWDCALRLFSSVSEPPARVSFNVGCVHLLAGDPEAALRAFDRAVTKDACLAVGFLQRGVANFQLERFQEALSDFQRTLAQLRDNTAIDYTQLGLRFKLQAWEVLFNVAAVQSQLGLWTEAACSLGDAISKGPEGVRNDLDIALGQVQKQVPLQPRQVPRGEVFRPHRRHVEHLEPVDFLGKAKVLDVRGEARPRAAARARDTAPGRADTPCSPRTPADVELEVSSGQAGQHDHGTLVTHKVGEPRRGRQRPQHLQDPRPRLGLGISPSGASQAGQLASSPAGDRAPASLGRPGAGWEPAAATRCQESGTHGRS</sequence>
<protein>
    <submittedName>
        <fullName evidence="1">NADPH oxidase activator 1</fullName>
    </submittedName>
</protein>
<reference evidence="1" key="3">
    <citation type="submission" date="2025-09" db="UniProtKB">
        <authorList>
            <consortium name="Ensembl"/>
        </authorList>
    </citation>
    <scope>IDENTIFICATION</scope>
</reference>
<proteinExistence type="predicted"/>
<reference evidence="1" key="1">
    <citation type="submission" date="2020-11" db="EMBL/GenBank/DDBJ databases">
        <authorList>
            <person name="Davenport K.M."/>
            <person name="Bickhart D.M."/>
            <person name="Smith T.P.L."/>
            <person name="Murdoch B.M."/>
            <person name="Rosen B.D."/>
        </authorList>
    </citation>
    <scope>NUCLEOTIDE SEQUENCE [LARGE SCALE GENOMIC DNA]</scope>
    <source>
        <strain evidence="1">OAR_USU_Benz2616</strain>
    </source>
</reference>